<evidence type="ECO:0000256" key="3">
    <source>
        <dbReference type="ARBA" id="ARBA00022692"/>
    </source>
</evidence>
<evidence type="ECO:0000259" key="12">
    <source>
        <dbReference type="Pfam" id="PF00487"/>
    </source>
</evidence>
<keyword evidence="7" id="KW-0408">Iron</keyword>
<feature type="transmembrane region" description="Helical" evidence="11">
    <location>
        <begin position="99"/>
        <end position="119"/>
    </location>
</feature>
<evidence type="ECO:0000256" key="9">
    <source>
        <dbReference type="ARBA" id="ARBA00023136"/>
    </source>
</evidence>
<sequence length="319" mass="35218">MHAPEPAKDIMDIQTQTSPSRPAPLADRTGATERRLAWLTVGIPAVGALAAVALAIVHGIGRLEIGLLAVMYLVTALGVEAGLHRFFSHQAFKAGPVVTALFAIAGSMAAQGPILFWAATHRMHHAFTDQEGDPHSPRLHGEHLGGRLRGIWHAHVGWLFTLRRQNWSQFTPDLLRDRWVVRLNRLYFLWIALGLALPTLAGWLIGGTGYAALTGFLWGGLLRIFLVDQATWAINSFAHSFGPRPNRTRDQSRNVFWLALPAVGGGWHNNHHAFPALARTSQRFWQLDLSGGLIELLAVFGLVWDVRRPAPERSRATQP</sequence>
<evidence type="ECO:0000313" key="13">
    <source>
        <dbReference type="EMBL" id="KGC10019.1"/>
    </source>
</evidence>
<keyword evidence="6" id="KW-0560">Oxidoreductase</keyword>
<feature type="compositionally biased region" description="Basic and acidic residues" evidence="10">
    <location>
        <begin position="1"/>
        <end position="11"/>
    </location>
</feature>
<dbReference type="PANTHER" id="PTHR11351">
    <property type="entry name" value="ACYL-COA DESATURASE"/>
    <property type="match status" value="1"/>
</dbReference>
<dbReference type="KEGG" id="bgo:BM43_3362"/>
<dbReference type="CDD" id="cd03505">
    <property type="entry name" value="Delta9-FADS-like"/>
    <property type="match status" value="1"/>
</dbReference>
<feature type="transmembrane region" description="Helical" evidence="11">
    <location>
        <begin position="211"/>
        <end position="234"/>
    </location>
</feature>
<evidence type="ECO:0000256" key="8">
    <source>
        <dbReference type="ARBA" id="ARBA00023098"/>
    </source>
</evidence>
<keyword evidence="9 11" id="KW-0472">Membrane</keyword>
<dbReference type="GO" id="GO:0016717">
    <property type="term" value="F:oxidoreductase activity, acting on paired donors, with oxidation of a pair of donors resulting in the reduction of molecular oxygen to two molecules of water"/>
    <property type="evidence" value="ECO:0007669"/>
    <property type="project" value="InterPro"/>
</dbReference>
<feature type="transmembrane region" description="Helical" evidence="11">
    <location>
        <begin position="186"/>
        <end position="205"/>
    </location>
</feature>
<organism evidence="13 14">
    <name type="scientific">Burkholderia gladioli</name>
    <name type="common">Pseudomonas marginata</name>
    <name type="synonym">Phytomonas marginata</name>
    <dbReference type="NCBI Taxonomy" id="28095"/>
    <lineage>
        <taxon>Bacteria</taxon>
        <taxon>Pseudomonadati</taxon>
        <taxon>Pseudomonadota</taxon>
        <taxon>Betaproteobacteria</taxon>
        <taxon>Burkholderiales</taxon>
        <taxon>Burkholderiaceae</taxon>
        <taxon>Burkholderia</taxon>
    </lineage>
</organism>
<feature type="transmembrane region" description="Helical" evidence="11">
    <location>
        <begin position="65"/>
        <end position="87"/>
    </location>
</feature>
<evidence type="ECO:0000256" key="10">
    <source>
        <dbReference type="SAM" id="MobiDB-lite"/>
    </source>
</evidence>
<evidence type="ECO:0000256" key="4">
    <source>
        <dbReference type="ARBA" id="ARBA00022832"/>
    </source>
</evidence>
<evidence type="ECO:0000256" key="7">
    <source>
        <dbReference type="ARBA" id="ARBA00023004"/>
    </source>
</evidence>
<evidence type="ECO:0000256" key="11">
    <source>
        <dbReference type="SAM" id="Phobius"/>
    </source>
</evidence>
<dbReference type="InterPro" id="IPR005804">
    <property type="entry name" value="FA_desaturase_dom"/>
</dbReference>
<dbReference type="InterPro" id="IPR015876">
    <property type="entry name" value="Acyl-CoA_DS"/>
</dbReference>
<keyword evidence="3 11" id="KW-0812">Transmembrane</keyword>
<evidence type="ECO:0000256" key="2">
    <source>
        <dbReference type="ARBA" id="ARBA00008749"/>
    </source>
</evidence>
<keyword evidence="5 11" id="KW-1133">Transmembrane helix</keyword>
<name>A0AAW3ETI2_BURGA</name>
<feature type="transmembrane region" description="Helical" evidence="11">
    <location>
        <begin position="36"/>
        <end position="58"/>
    </location>
</feature>
<dbReference type="Pfam" id="PF00487">
    <property type="entry name" value="FA_desaturase"/>
    <property type="match status" value="1"/>
</dbReference>
<protein>
    <submittedName>
        <fullName evidence="13">Fatty acid desaturase family protein</fullName>
    </submittedName>
</protein>
<dbReference type="EMBL" id="JPGG01000018">
    <property type="protein sequence ID" value="KGC10019.1"/>
    <property type="molecule type" value="Genomic_DNA"/>
</dbReference>
<dbReference type="PANTHER" id="PTHR11351:SF3">
    <property type="entry name" value="BLL4393 PROTEIN"/>
    <property type="match status" value="1"/>
</dbReference>
<evidence type="ECO:0000256" key="6">
    <source>
        <dbReference type="ARBA" id="ARBA00023002"/>
    </source>
</evidence>
<evidence type="ECO:0000256" key="5">
    <source>
        <dbReference type="ARBA" id="ARBA00022989"/>
    </source>
</evidence>
<comment type="subcellular location">
    <subcellularLocation>
        <location evidence="1">Membrane</location>
        <topology evidence="1">Multi-pass membrane protein</topology>
    </subcellularLocation>
</comment>
<proteinExistence type="inferred from homology"/>
<comment type="similarity">
    <text evidence="2">Belongs to the fatty acid desaturase type 2 family.</text>
</comment>
<dbReference type="GO" id="GO:0006631">
    <property type="term" value="P:fatty acid metabolic process"/>
    <property type="evidence" value="ECO:0007669"/>
    <property type="project" value="UniProtKB-KW"/>
</dbReference>
<reference evidence="13 14" key="1">
    <citation type="submission" date="2014-04" db="EMBL/GenBank/DDBJ databases">
        <authorList>
            <person name="Bishop-Lilly K.A."/>
            <person name="Broomall S.M."/>
            <person name="Chain P.S."/>
            <person name="Chertkov O."/>
            <person name="Coyne S.R."/>
            <person name="Daligault H.E."/>
            <person name="Davenport K.W."/>
            <person name="Erkkila T."/>
            <person name="Frey K.G."/>
            <person name="Gibbons H.S."/>
            <person name="Gu W."/>
            <person name="Jaissle J."/>
            <person name="Johnson S.L."/>
            <person name="Koroleva G.I."/>
            <person name="Ladner J.T."/>
            <person name="Lo C.-C."/>
            <person name="Minogue T.D."/>
            <person name="Munk C."/>
            <person name="Palacios G.F."/>
            <person name="Redden C.L."/>
            <person name="Rosenzweig C.N."/>
            <person name="Scholz M.B."/>
            <person name="Teshima H."/>
            <person name="Xu Y."/>
        </authorList>
    </citation>
    <scope>NUCLEOTIDE SEQUENCE [LARGE SCALE GENOMIC DNA]</scope>
    <source>
        <strain evidence="14">gladioli</strain>
    </source>
</reference>
<comment type="caution">
    <text evidence="13">The sequence shown here is derived from an EMBL/GenBank/DDBJ whole genome shotgun (WGS) entry which is preliminary data.</text>
</comment>
<evidence type="ECO:0000313" key="14">
    <source>
        <dbReference type="Proteomes" id="UP000029590"/>
    </source>
</evidence>
<feature type="region of interest" description="Disordered" evidence="10">
    <location>
        <begin position="1"/>
        <end position="27"/>
    </location>
</feature>
<gene>
    <name evidence="13" type="ORF">DM48_5554</name>
</gene>
<keyword evidence="8" id="KW-0443">Lipid metabolism</keyword>
<dbReference type="AlphaFoldDB" id="A0AAW3ETI2"/>
<evidence type="ECO:0000256" key="1">
    <source>
        <dbReference type="ARBA" id="ARBA00004141"/>
    </source>
</evidence>
<feature type="domain" description="Fatty acid desaturase" evidence="12">
    <location>
        <begin position="69"/>
        <end position="279"/>
    </location>
</feature>
<dbReference type="Proteomes" id="UP000029590">
    <property type="component" value="Unassembled WGS sequence"/>
</dbReference>
<dbReference type="PRINTS" id="PR00075">
    <property type="entry name" value="FACDDSATRASE"/>
</dbReference>
<keyword evidence="4" id="KW-0276">Fatty acid metabolism</keyword>
<accession>A0AAW3ETI2</accession>
<dbReference type="GO" id="GO:0016020">
    <property type="term" value="C:membrane"/>
    <property type="evidence" value="ECO:0007669"/>
    <property type="project" value="UniProtKB-SubCell"/>
</dbReference>